<dbReference type="EMBL" id="CAKOGL010000009">
    <property type="protein sequence ID" value="CAH2090229.1"/>
    <property type="molecule type" value="Genomic_DNA"/>
</dbReference>
<dbReference type="PANTHER" id="PTHR10773:SF19">
    <property type="match status" value="1"/>
</dbReference>
<name>A0AAU9TRD0_EUPED</name>
<accession>A0AAU9TRD0</accession>
<evidence type="ECO:0000313" key="1">
    <source>
        <dbReference type="EMBL" id="CAH2090229.1"/>
    </source>
</evidence>
<protein>
    <submittedName>
        <fullName evidence="1">Uncharacterized protein</fullName>
    </submittedName>
</protein>
<comment type="caution">
    <text evidence="1">The sequence shown here is derived from an EMBL/GenBank/DDBJ whole genome shotgun (WGS) entry which is preliminary data.</text>
</comment>
<gene>
    <name evidence="1" type="ORF">EEDITHA_LOCUS6209</name>
</gene>
<dbReference type="Proteomes" id="UP001153954">
    <property type="component" value="Unassembled WGS sequence"/>
</dbReference>
<keyword evidence="2" id="KW-1185">Reference proteome</keyword>
<reference evidence="1" key="1">
    <citation type="submission" date="2022-03" db="EMBL/GenBank/DDBJ databases">
        <authorList>
            <person name="Tunstrom K."/>
        </authorList>
    </citation>
    <scope>NUCLEOTIDE SEQUENCE</scope>
</reference>
<dbReference type="PANTHER" id="PTHR10773">
    <property type="entry name" value="DNA-DIRECTED RNA POLYMERASES I, II, AND III SUBUNIT RPABC2"/>
    <property type="match status" value="1"/>
</dbReference>
<sequence>MLKTHNLNTVLQSLTLGSPIQWVIYASVAEYTEADEELLKKINVCIPPENPDNAGIPSCSRKSISAEERTTTTITNTSSHFVIETVAESDHLVDPVYTQPLTLITEDFPTTTITDISSNIYTVEVLATTKTIETPNSYVIDTISEMSAVPPCSSTSTFVEAVDISATSFISNNSETTDTNVFKRKTVDVHACSSNICTTFSENRLMTTTAVRVCDVLDSTEEIIAAPSCSNIPPLVEGTDFSAAIVDDTVTVNLRKRNKHALPENWKKNVIKEKRMRGESYLGYARDSNKTITADVPRDERKIGPTCETNFCLKSSKRFCSLFSEDDRQNMFNNFWKEMDWTGKKSFVCSLVDKIPVKQKRSESGKRPESLVYYLKLNGEARQVCKKMFLNTLGLKERMVFNWVNQSQAGIPLISSKKERNLRGKRKSTFKVNEEGVTQAEHLIKFFNDIPKLPSHYCRSTTSRLYLEPIFKSKSHLYDVYKQKCNEEAVHPVSSCYFDNKFEELNLSICKPKKDRCDVCSGFETKNVTQEEYDRHIEKKKAARLEKEADKKLAIDGKITALCMDVQSVKVCPKVQASAVYYKTKLCCHNFTVYNMATNSVVCYWWHECEGELQASNFASCLTDYIMEKVDKSIPLVIYSDGCTSQNRNATMANALLDLSIKNNMQISQKYLEKGHTQMECDSVHSVIEIKLKNTDIHLPIQYVTLTKDAKKKNPKYEAKYLSFDFFKNFTQLQRYQSIRPGKKTGDPTVTDIRQLNYETVGKIKYKLSFSDELQNLPFRPKTIDNCELRPMYTQRIPLKQRKWKDLQDLKAILPKDFHSFYDSLPKTD</sequence>
<proteinExistence type="predicted"/>
<organism evidence="1 2">
    <name type="scientific">Euphydryas editha</name>
    <name type="common">Edith's checkerspot</name>
    <dbReference type="NCBI Taxonomy" id="104508"/>
    <lineage>
        <taxon>Eukaryota</taxon>
        <taxon>Metazoa</taxon>
        <taxon>Ecdysozoa</taxon>
        <taxon>Arthropoda</taxon>
        <taxon>Hexapoda</taxon>
        <taxon>Insecta</taxon>
        <taxon>Pterygota</taxon>
        <taxon>Neoptera</taxon>
        <taxon>Endopterygota</taxon>
        <taxon>Lepidoptera</taxon>
        <taxon>Glossata</taxon>
        <taxon>Ditrysia</taxon>
        <taxon>Papilionoidea</taxon>
        <taxon>Nymphalidae</taxon>
        <taxon>Nymphalinae</taxon>
        <taxon>Euphydryas</taxon>
    </lineage>
</organism>
<dbReference type="AlphaFoldDB" id="A0AAU9TRD0"/>
<evidence type="ECO:0000313" key="2">
    <source>
        <dbReference type="Proteomes" id="UP001153954"/>
    </source>
</evidence>